<feature type="transmembrane region" description="Helical" evidence="6">
    <location>
        <begin position="85"/>
        <end position="107"/>
    </location>
</feature>
<feature type="transmembrane region" description="Helical" evidence="6">
    <location>
        <begin position="413"/>
        <end position="432"/>
    </location>
</feature>
<keyword evidence="3 6" id="KW-0812">Transmembrane</keyword>
<feature type="transmembrane region" description="Helical" evidence="6">
    <location>
        <begin position="370"/>
        <end position="392"/>
    </location>
</feature>
<evidence type="ECO:0000256" key="5">
    <source>
        <dbReference type="ARBA" id="ARBA00023136"/>
    </source>
</evidence>
<feature type="transmembrane region" description="Helical" evidence="6">
    <location>
        <begin position="452"/>
        <end position="472"/>
    </location>
</feature>
<feature type="transmembrane region" description="Helical" evidence="6">
    <location>
        <begin position="235"/>
        <end position="253"/>
    </location>
</feature>
<protein>
    <submittedName>
        <fullName evidence="8">MFS transporter</fullName>
    </submittedName>
</protein>
<dbReference type="EMBL" id="JBHSQI010000009">
    <property type="protein sequence ID" value="MFC6154777.1"/>
    <property type="molecule type" value="Genomic_DNA"/>
</dbReference>
<dbReference type="PANTHER" id="PTHR42718">
    <property type="entry name" value="MAJOR FACILITATOR SUPERFAMILY MULTIDRUG TRANSPORTER MFSC"/>
    <property type="match status" value="1"/>
</dbReference>
<evidence type="ECO:0000256" key="6">
    <source>
        <dbReference type="SAM" id="Phobius"/>
    </source>
</evidence>
<sequence>MSSQTTAASARRSNPGAVLGILSLSTFAIIVMQTMVMPSLNQLASDLGITTADASWLITANLLAAAVFTPLFGSLGDALGRKRTLLTVLALTTLGSVLVATAPGLGIALVGRVLQGTGMAVMPLAIGVVREVFPPAKVPSSVALLSALSGVGAGAGLLISGLLMKADVSGQHMFWLAAAVTAIGFLGAYTQIHLAPHVRTAFHLDVPGLLTMSLGLVSLVLGINRGPEWGWDSARVIGLFVAAVVLLTAWFFVEQKVKQPLVDMSTMKNPVVLFTNLTALILGAGMFGAFVLILQFVQTPEQMAGYGFGVDALGGAVTLLPLTLGTLVAAALVSALIKKVGPKWPLVLGTTVVAITYVVLISFHGDHIDFYIASGLMGLGLGLSLGSMPTLLNNSVPADQTSIANGVNATLRSVGGSIGTTIVTAIIAAETLPPIQLPTGDVLVLPTEDAYVTAFAVSLGISVVAIIAAMLLPYRHAEHGAASTDA</sequence>
<accession>A0ABW1QYV5</accession>
<dbReference type="Gene3D" id="1.20.1250.20">
    <property type="entry name" value="MFS general substrate transporter like domains"/>
    <property type="match status" value="2"/>
</dbReference>
<evidence type="ECO:0000256" key="1">
    <source>
        <dbReference type="ARBA" id="ARBA00004651"/>
    </source>
</evidence>
<keyword evidence="4 6" id="KW-1133">Transmembrane helix</keyword>
<reference evidence="9" key="1">
    <citation type="journal article" date="2019" name="Int. J. Syst. Evol. Microbiol.">
        <title>The Global Catalogue of Microorganisms (GCM) 10K type strain sequencing project: providing services to taxonomists for standard genome sequencing and annotation.</title>
        <authorList>
            <consortium name="The Broad Institute Genomics Platform"/>
            <consortium name="The Broad Institute Genome Sequencing Center for Infectious Disease"/>
            <person name="Wu L."/>
            <person name="Ma J."/>
        </authorList>
    </citation>
    <scope>NUCLEOTIDE SEQUENCE [LARGE SCALE GENOMIC DNA]</scope>
    <source>
        <strain evidence="9">DFY28</strain>
    </source>
</reference>
<feature type="transmembrane region" description="Helical" evidence="6">
    <location>
        <begin position="344"/>
        <end position="364"/>
    </location>
</feature>
<evidence type="ECO:0000256" key="2">
    <source>
        <dbReference type="ARBA" id="ARBA00022448"/>
    </source>
</evidence>
<dbReference type="InterPro" id="IPR020846">
    <property type="entry name" value="MFS_dom"/>
</dbReference>
<dbReference type="InterPro" id="IPR036259">
    <property type="entry name" value="MFS_trans_sf"/>
</dbReference>
<evidence type="ECO:0000259" key="7">
    <source>
        <dbReference type="PROSITE" id="PS50850"/>
    </source>
</evidence>
<gene>
    <name evidence="8" type="ORF">ACFPWU_14000</name>
</gene>
<dbReference type="SUPFAM" id="SSF103473">
    <property type="entry name" value="MFS general substrate transporter"/>
    <property type="match status" value="2"/>
</dbReference>
<proteinExistence type="predicted"/>
<feature type="transmembrane region" description="Helical" evidence="6">
    <location>
        <begin position="113"/>
        <end position="130"/>
    </location>
</feature>
<feature type="domain" description="Major facilitator superfamily (MFS) profile" evidence="7">
    <location>
        <begin position="18"/>
        <end position="477"/>
    </location>
</feature>
<evidence type="ECO:0000256" key="4">
    <source>
        <dbReference type="ARBA" id="ARBA00022989"/>
    </source>
</evidence>
<evidence type="ECO:0000313" key="8">
    <source>
        <dbReference type="EMBL" id="MFC6154777.1"/>
    </source>
</evidence>
<dbReference type="PROSITE" id="PS50850">
    <property type="entry name" value="MFS"/>
    <property type="match status" value="1"/>
</dbReference>
<dbReference type="InterPro" id="IPR011701">
    <property type="entry name" value="MFS"/>
</dbReference>
<name>A0ABW1QYV5_9ACTN</name>
<dbReference type="PANTHER" id="PTHR42718:SF9">
    <property type="entry name" value="MAJOR FACILITATOR SUPERFAMILY MULTIDRUG TRANSPORTER MFSC"/>
    <property type="match status" value="1"/>
</dbReference>
<feature type="transmembrane region" description="Helical" evidence="6">
    <location>
        <begin position="172"/>
        <end position="190"/>
    </location>
</feature>
<dbReference type="Pfam" id="PF07690">
    <property type="entry name" value="MFS_1"/>
    <property type="match status" value="1"/>
</dbReference>
<feature type="transmembrane region" description="Helical" evidence="6">
    <location>
        <begin position="16"/>
        <end position="36"/>
    </location>
</feature>
<keyword evidence="5 6" id="KW-0472">Membrane</keyword>
<feature type="transmembrane region" description="Helical" evidence="6">
    <location>
        <begin position="273"/>
        <end position="297"/>
    </location>
</feature>
<evidence type="ECO:0000313" key="9">
    <source>
        <dbReference type="Proteomes" id="UP001596098"/>
    </source>
</evidence>
<comment type="subcellular location">
    <subcellularLocation>
        <location evidence="1">Cell membrane</location>
        <topology evidence="1">Multi-pass membrane protein</topology>
    </subcellularLocation>
</comment>
<comment type="caution">
    <text evidence="8">The sequence shown here is derived from an EMBL/GenBank/DDBJ whole genome shotgun (WGS) entry which is preliminary data.</text>
</comment>
<organism evidence="8 9">
    <name type="scientific">Nocardioides yefusunii</name>
    <dbReference type="NCBI Taxonomy" id="2500546"/>
    <lineage>
        <taxon>Bacteria</taxon>
        <taxon>Bacillati</taxon>
        <taxon>Actinomycetota</taxon>
        <taxon>Actinomycetes</taxon>
        <taxon>Propionibacteriales</taxon>
        <taxon>Nocardioidaceae</taxon>
        <taxon>Nocardioides</taxon>
    </lineage>
</organism>
<dbReference type="RefSeq" id="WP_128219175.1">
    <property type="nucleotide sequence ID" value="NZ_CP034929.1"/>
</dbReference>
<feature type="transmembrane region" description="Helical" evidence="6">
    <location>
        <begin position="202"/>
        <end position="223"/>
    </location>
</feature>
<keyword evidence="2" id="KW-0813">Transport</keyword>
<keyword evidence="9" id="KW-1185">Reference proteome</keyword>
<feature type="transmembrane region" description="Helical" evidence="6">
    <location>
        <begin position="56"/>
        <end position="73"/>
    </location>
</feature>
<feature type="transmembrane region" description="Helical" evidence="6">
    <location>
        <begin position="142"/>
        <end position="166"/>
    </location>
</feature>
<dbReference type="Proteomes" id="UP001596098">
    <property type="component" value="Unassembled WGS sequence"/>
</dbReference>
<feature type="transmembrane region" description="Helical" evidence="6">
    <location>
        <begin position="317"/>
        <end position="337"/>
    </location>
</feature>
<evidence type="ECO:0000256" key="3">
    <source>
        <dbReference type="ARBA" id="ARBA00022692"/>
    </source>
</evidence>